<dbReference type="Proteomes" id="UP001165186">
    <property type="component" value="Unassembled WGS sequence"/>
</dbReference>
<proteinExistence type="predicted"/>
<protein>
    <submittedName>
        <fullName evidence="1">Uncharacterized protein</fullName>
    </submittedName>
</protein>
<reference evidence="1" key="1">
    <citation type="submission" date="2024-09" db="EMBL/GenBank/DDBJ databases">
        <title>Draft Genome Sequences of Neofusicoccum parvum.</title>
        <authorList>
            <person name="Ashida A."/>
            <person name="Camagna M."/>
            <person name="Tanaka A."/>
            <person name="Takemoto D."/>
        </authorList>
    </citation>
    <scope>NUCLEOTIDE SEQUENCE</scope>
    <source>
        <strain evidence="1">PPO83</strain>
    </source>
</reference>
<organism evidence="1 2">
    <name type="scientific">Neofusicoccum parvum</name>
    <dbReference type="NCBI Taxonomy" id="310453"/>
    <lineage>
        <taxon>Eukaryota</taxon>
        <taxon>Fungi</taxon>
        <taxon>Dikarya</taxon>
        <taxon>Ascomycota</taxon>
        <taxon>Pezizomycotina</taxon>
        <taxon>Dothideomycetes</taxon>
        <taxon>Dothideomycetes incertae sedis</taxon>
        <taxon>Botryosphaeriales</taxon>
        <taxon>Botryosphaeriaceae</taxon>
        <taxon>Neofusicoccum</taxon>
    </lineage>
</organism>
<sequence length="220" mass="23410">MASTADANAYSTSASPAAASPGGSSTRSAYTIRAVRTPDDLRTTAALFRDYAAWLDIDLSFQSFEDELASLPGKYAPEEGGEILLACLSAAGEEAPPEPVGCVALRDITEAVGAWRASRSAGEQAAKLAGGRRIGEFKRLYILPAGRSLGIGNALVEQIVDVARAQGYSEVLLDTLPRMQSAQKLYRRLGFRETEKYYNTELEGTIFMSCLLGDDGQGSG</sequence>
<gene>
    <name evidence="1" type="primary">g3273</name>
    <name evidence="1" type="ORF">NpPPO83_00003273</name>
</gene>
<dbReference type="EMBL" id="BSXG01000024">
    <property type="protein sequence ID" value="GME26026.1"/>
    <property type="molecule type" value="Genomic_DNA"/>
</dbReference>
<name>A0ACB5S0V7_9PEZI</name>
<evidence type="ECO:0000313" key="1">
    <source>
        <dbReference type="EMBL" id="GME26026.1"/>
    </source>
</evidence>
<comment type="caution">
    <text evidence="1">The sequence shown here is derived from an EMBL/GenBank/DDBJ whole genome shotgun (WGS) entry which is preliminary data.</text>
</comment>
<evidence type="ECO:0000313" key="2">
    <source>
        <dbReference type="Proteomes" id="UP001165186"/>
    </source>
</evidence>
<accession>A0ACB5S0V7</accession>
<keyword evidence="2" id="KW-1185">Reference proteome</keyword>